<dbReference type="InterPro" id="IPR009244">
    <property type="entry name" value="Mediatior_Med7"/>
</dbReference>
<comment type="subunit">
    <text evidence="6">Component of the Mediator complex.</text>
</comment>
<keyword evidence="6" id="KW-0010">Activator</keyword>
<organism evidence="10 11">
    <name type="scientific">Chloropicon primus</name>
    <dbReference type="NCBI Taxonomy" id="1764295"/>
    <lineage>
        <taxon>Eukaryota</taxon>
        <taxon>Viridiplantae</taxon>
        <taxon>Chlorophyta</taxon>
        <taxon>Chloropicophyceae</taxon>
        <taxon>Chloropicales</taxon>
        <taxon>Chloropicaceae</taxon>
        <taxon>Chloropicon</taxon>
    </lineage>
</organism>
<keyword evidence="3 6" id="KW-0805">Transcription regulation</keyword>
<evidence type="ECO:0000256" key="5">
    <source>
        <dbReference type="ARBA" id="ARBA00023242"/>
    </source>
</evidence>
<accession>A0A5B8MLZ9</accession>
<dbReference type="AlphaFoldDB" id="A0A5B8MLZ9"/>
<feature type="region of interest" description="Disordered" evidence="7">
    <location>
        <begin position="1"/>
        <end position="39"/>
    </location>
</feature>
<evidence type="ECO:0000313" key="11">
    <source>
        <dbReference type="Proteomes" id="UP000316726"/>
    </source>
</evidence>
<keyword evidence="5 6" id="KW-0539">Nucleus</keyword>
<dbReference type="InterPro" id="IPR044888">
    <property type="entry name" value="Mediatior_Med7_sf"/>
</dbReference>
<evidence type="ECO:0000313" key="9">
    <source>
        <dbReference type="EMBL" id="CAD9720043.1"/>
    </source>
</evidence>
<sequence length="168" mass="18205">MDGEGLFEARAAQPPPPGFYKLYDQGVERGPEPPAPIEGEFQQYGTTYFLAGESGDGGALANDGSSSGSGPGAVAKLRALNRETLFAFIEVVDAMGNRPSESQKAQEILRECLVKMATMLSALRSKQALFEIKKEYIKQNGAGEKTQEFFRELASGLEPLAKEDSPRR</sequence>
<dbReference type="STRING" id="1764295.A0A5B8MLZ9"/>
<evidence type="ECO:0000256" key="1">
    <source>
        <dbReference type="ARBA" id="ARBA00004123"/>
    </source>
</evidence>
<comment type="similarity">
    <text evidence="2 6">Belongs to the Mediator complex subunit 7 family.</text>
</comment>
<dbReference type="Proteomes" id="UP000316726">
    <property type="component" value="Chromosome 5"/>
</dbReference>
<evidence type="ECO:0000256" key="6">
    <source>
        <dbReference type="RuleBase" id="RU364060"/>
    </source>
</evidence>
<evidence type="ECO:0000256" key="4">
    <source>
        <dbReference type="ARBA" id="ARBA00023163"/>
    </source>
</evidence>
<comment type="function">
    <text evidence="6">Component of the Mediator complex, a coactivator involved in the regulated transcription of nearly all RNA polymerase II-dependent genes. Mediator functions as a bridge to convey information from gene-specific regulatory proteins to the basal RNA polymerase II transcription machinery.</text>
</comment>
<evidence type="ECO:0000313" key="8">
    <source>
        <dbReference type="EMBL" id="CAD9720042.1"/>
    </source>
</evidence>
<dbReference type="Pfam" id="PF05983">
    <property type="entry name" value="Med7"/>
    <property type="match status" value="1"/>
</dbReference>
<dbReference type="InterPro" id="IPR037212">
    <property type="entry name" value="Med7/Med21-like"/>
</dbReference>
<evidence type="ECO:0000256" key="7">
    <source>
        <dbReference type="SAM" id="MobiDB-lite"/>
    </source>
</evidence>
<evidence type="ECO:0000256" key="3">
    <source>
        <dbReference type="ARBA" id="ARBA00023015"/>
    </source>
</evidence>
<dbReference type="GO" id="GO:0003712">
    <property type="term" value="F:transcription coregulator activity"/>
    <property type="evidence" value="ECO:0007669"/>
    <property type="project" value="InterPro"/>
</dbReference>
<dbReference type="EMBL" id="HBHL01013538">
    <property type="protein sequence ID" value="CAD9720042.1"/>
    <property type="molecule type" value="Transcribed_RNA"/>
</dbReference>
<dbReference type="OrthoDB" id="10253553at2759"/>
<keyword evidence="4 6" id="KW-0804">Transcription</keyword>
<dbReference type="EMBL" id="HBHL01013539">
    <property type="protein sequence ID" value="CAD9720043.1"/>
    <property type="molecule type" value="Transcribed_RNA"/>
</dbReference>
<dbReference type="GO" id="GO:0006357">
    <property type="term" value="P:regulation of transcription by RNA polymerase II"/>
    <property type="evidence" value="ECO:0007669"/>
    <property type="project" value="InterPro"/>
</dbReference>
<dbReference type="Gene3D" id="6.10.140.200">
    <property type="match status" value="1"/>
</dbReference>
<gene>
    <name evidence="10" type="ORF">A3770_05p38090</name>
    <name evidence="8" type="ORF">CPRI1469_LOCUS8908</name>
    <name evidence="9" type="ORF">CPRI1469_LOCUS8909</name>
</gene>
<reference evidence="10 11" key="1">
    <citation type="submission" date="2018-07" db="EMBL/GenBank/DDBJ databases">
        <title>The complete nuclear genome of the prasinophyte Chloropicon primus (CCMP1205).</title>
        <authorList>
            <person name="Pombert J.-F."/>
            <person name="Otis C."/>
            <person name="Turmel M."/>
            <person name="Lemieux C."/>
        </authorList>
    </citation>
    <scope>NUCLEOTIDE SEQUENCE [LARGE SCALE GENOMIC DNA]</scope>
    <source>
        <strain evidence="10 11">CCMP1205</strain>
    </source>
</reference>
<comment type="subcellular location">
    <subcellularLocation>
        <location evidence="1 6">Nucleus</location>
    </subcellularLocation>
</comment>
<dbReference type="EMBL" id="CP031038">
    <property type="protein sequence ID" value="QDZ21291.1"/>
    <property type="molecule type" value="Genomic_DNA"/>
</dbReference>
<dbReference type="GO" id="GO:0016592">
    <property type="term" value="C:mediator complex"/>
    <property type="evidence" value="ECO:0007669"/>
    <property type="project" value="InterPro"/>
</dbReference>
<reference evidence="8" key="2">
    <citation type="submission" date="2021-01" db="EMBL/GenBank/DDBJ databases">
        <authorList>
            <person name="Corre E."/>
            <person name="Pelletier E."/>
            <person name="Niang G."/>
            <person name="Scheremetjew M."/>
            <person name="Finn R."/>
            <person name="Kale V."/>
            <person name="Holt S."/>
            <person name="Cochrane G."/>
            <person name="Meng A."/>
            <person name="Brown T."/>
            <person name="Cohen L."/>
        </authorList>
    </citation>
    <scope>NUCLEOTIDE SEQUENCE</scope>
    <source>
        <strain evidence="8">CCMP1205</strain>
    </source>
</reference>
<name>A0A5B8MLZ9_9CHLO</name>
<protein>
    <recommendedName>
        <fullName evidence="6">Mediator of RNA polymerase II transcription subunit 7</fullName>
    </recommendedName>
</protein>
<keyword evidence="11" id="KW-1185">Reference proteome</keyword>
<proteinExistence type="inferred from homology"/>
<evidence type="ECO:0000256" key="2">
    <source>
        <dbReference type="ARBA" id="ARBA00009994"/>
    </source>
</evidence>
<dbReference type="SUPFAM" id="SSF140718">
    <property type="entry name" value="Mediator hinge subcomplex-like"/>
    <property type="match status" value="1"/>
</dbReference>
<evidence type="ECO:0000313" key="10">
    <source>
        <dbReference type="EMBL" id="QDZ21291.1"/>
    </source>
</evidence>